<sequence length="140" mass="16757">MNQQSLINKCSLIDSDSYNNKKYLNQMKRFMILKNFMIIKIINKNFLLKSIYIDWNHKKRSKRFYSTLIYILEKQIYREIMLNNLQTSCASSLIEQYMEDKYVSLCIIVEARICFESSTLIQLSKHKINKLVLIGDHCQQ</sequence>
<gene>
    <name evidence="2" type="ORF">PPRIM_AZ9-3.1.T0550025</name>
</gene>
<evidence type="ECO:0000259" key="1">
    <source>
        <dbReference type="Pfam" id="PF13086"/>
    </source>
</evidence>
<dbReference type="InterPro" id="IPR041677">
    <property type="entry name" value="DNA2/NAM7_AAA_11"/>
</dbReference>
<feature type="domain" description="DNA2/NAM7 helicase helicase" evidence="1">
    <location>
        <begin position="88"/>
        <end position="139"/>
    </location>
</feature>
<protein>
    <recommendedName>
        <fullName evidence="1">DNA2/NAM7 helicase helicase domain-containing protein</fullName>
    </recommendedName>
</protein>
<organism evidence="2 3">
    <name type="scientific">Paramecium primaurelia</name>
    <dbReference type="NCBI Taxonomy" id="5886"/>
    <lineage>
        <taxon>Eukaryota</taxon>
        <taxon>Sar</taxon>
        <taxon>Alveolata</taxon>
        <taxon>Ciliophora</taxon>
        <taxon>Intramacronucleata</taxon>
        <taxon>Oligohymenophorea</taxon>
        <taxon>Peniculida</taxon>
        <taxon>Parameciidae</taxon>
        <taxon>Paramecium</taxon>
    </lineage>
</organism>
<evidence type="ECO:0000313" key="3">
    <source>
        <dbReference type="Proteomes" id="UP000688137"/>
    </source>
</evidence>
<dbReference type="AlphaFoldDB" id="A0A8S1M7G2"/>
<proteinExistence type="predicted"/>
<dbReference type="Proteomes" id="UP000688137">
    <property type="component" value="Unassembled WGS sequence"/>
</dbReference>
<comment type="caution">
    <text evidence="2">The sequence shown here is derived from an EMBL/GenBank/DDBJ whole genome shotgun (WGS) entry which is preliminary data.</text>
</comment>
<keyword evidence="3" id="KW-1185">Reference proteome</keyword>
<accession>A0A8S1M7G2</accession>
<evidence type="ECO:0000313" key="2">
    <source>
        <dbReference type="EMBL" id="CAD8075719.1"/>
    </source>
</evidence>
<dbReference type="Pfam" id="PF13086">
    <property type="entry name" value="AAA_11"/>
    <property type="match status" value="1"/>
</dbReference>
<dbReference type="GO" id="GO:0004386">
    <property type="term" value="F:helicase activity"/>
    <property type="evidence" value="ECO:0007669"/>
    <property type="project" value="InterPro"/>
</dbReference>
<dbReference type="EMBL" id="CAJJDM010000055">
    <property type="protein sequence ID" value="CAD8075719.1"/>
    <property type="molecule type" value="Genomic_DNA"/>
</dbReference>
<name>A0A8S1M7G2_PARPR</name>
<reference evidence="2" key="1">
    <citation type="submission" date="2021-01" db="EMBL/GenBank/DDBJ databases">
        <authorList>
            <consortium name="Genoscope - CEA"/>
            <person name="William W."/>
        </authorList>
    </citation>
    <scope>NUCLEOTIDE SEQUENCE</scope>
</reference>